<evidence type="ECO:0000313" key="1">
    <source>
        <dbReference type="EMBL" id="OPJ90242.1"/>
    </source>
</evidence>
<sequence length="145" mass="15372">MVEESCSPGPRAWAFGKQAVPEQGCPPWVTSKLCELSVESVGSTSHRAALPRGEAWRRRGAGQLGAVSADDLGSRVPAPRALSLHLAPGHVLAPGAGVGYTFCNPEKARWVDLFLHPVPLLSVLLLASTPDGPTPLLFTPVFRFP</sequence>
<keyword evidence="2" id="KW-1185">Reference proteome</keyword>
<dbReference type="EMBL" id="LSYS01000429">
    <property type="protein sequence ID" value="OPJ90242.1"/>
    <property type="molecule type" value="Genomic_DNA"/>
</dbReference>
<reference evidence="1 2" key="1">
    <citation type="submission" date="2016-02" db="EMBL/GenBank/DDBJ databases">
        <title>Band-tailed pigeon sequencing and assembly.</title>
        <authorList>
            <person name="Soares A.E."/>
            <person name="Novak B.J."/>
            <person name="Rice E.S."/>
            <person name="O'Connell B."/>
            <person name="Chang D."/>
            <person name="Weber S."/>
            <person name="Shapiro B."/>
        </authorList>
    </citation>
    <scope>NUCLEOTIDE SEQUENCE [LARGE SCALE GENOMIC DNA]</scope>
    <source>
        <strain evidence="1">BTP2013</strain>
        <tissue evidence="1">Blood</tissue>
    </source>
</reference>
<gene>
    <name evidence="1" type="ORF">AV530_014828</name>
</gene>
<name>A0A1V4L0T3_PATFA</name>
<comment type="caution">
    <text evidence="1">The sequence shown here is derived from an EMBL/GenBank/DDBJ whole genome shotgun (WGS) entry which is preliminary data.</text>
</comment>
<dbReference type="Proteomes" id="UP000190648">
    <property type="component" value="Unassembled WGS sequence"/>
</dbReference>
<evidence type="ECO:0000313" key="2">
    <source>
        <dbReference type="Proteomes" id="UP000190648"/>
    </source>
</evidence>
<protein>
    <submittedName>
        <fullName evidence="1">Uncharacterized protein</fullName>
    </submittedName>
</protein>
<proteinExistence type="predicted"/>
<accession>A0A1V4L0T3</accession>
<dbReference type="AlphaFoldDB" id="A0A1V4L0T3"/>
<organism evidence="1 2">
    <name type="scientific">Patagioenas fasciata monilis</name>
    <dbReference type="NCBI Taxonomy" id="372326"/>
    <lineage>
        <taxon>Eukaryota</taxon>
        <taxon>Metazoa</taxon>
        <taxon>Chordata</taxon>
        <taxon>Craniata</taxon>
        <taxon>Vertebrata</taxon>
        <taxon>Euteleostomi</taxon>
        <taxon>Archelosauria</taxon>
        <taxon>Archosauria</taxon>
        <taxon>Dinosauria</taxon>
        <taxon>Saurischia</taxon>
        <taxon>Theropoda</taxon>
        <taxon>Coelurosauria</taxon>
        <taxon>Aves</taxon>
        <taxon>Neognathae</taxon>
        <taxon>Neoaves</taxon>
        <taxon>Columbimorphae</taxon>
        <taxon>Columbiformes</taxon>
        <taxon>Columbidae</taxon>
        <taxon>Patagioenas</taxon>
    </lineage>
</organism>